<accession>A0A0F6W793</accession>
<comment type="subunit">
    <text evidence="6">Homotetramer. Forms an RuvA(8)-RuvB(12)-Holliday junction (HJ) complex. HJ DNA is sandwiched between 2 RuvA tetramers; dsDNA enters through RuvA and exits via RuvB. An RuvB hexamer assembles on each DNA strand where it exits the tetramer. Each RuvB hexamer is contacted by two RuvA subunits (via domain III) on 2 adjacent RuvB subunits; this complex drives branch migration. In the full resolvosome a probable DNA-RuvA(4)-RuvB(12)-RuvC(2) complex forms which resolves the HJ.</text>
</comment>
<dbReference type="GO" id="GO:0000400">
    <property type="term" value="F:four-way junction DNA binding"/>
    <property type="evidence" value="ECO:0007669"/>
    <property type="project" value="UniProtKB-UniRule"/>
</dbReference>
<dbReference type="SMART" id="SM00278">
    <property type="entry name" value="HhH1"/>
    <property type="match status" value="2"/>
</dbReference>
<dbReference type="Proteomes" id="UP000034883">
    <property type="component" value="Chromosome"/>
</dbReference>
<dbReference type="KEGG" id="samy:DB32_006251"/>
<dbReference type="InterPro" id="IPR010994">
    <property type="entry name" value="RuvA_2-like"/>
</dbReference>
<dbReference type="InterPro" id="IPR000085">
    <property type="entry name" value="RuvA"/>
</dbReference>
<comment type="subcellular location">
    <subcellularLocation>
        <location evidence="6">Cytoplasm</location>
    </subcellularLocation>
</comment>
<dbReference type="NCBIfam" id="TIGR00084">
    <property type="entry name" value="ruvA"/>
    <property type="match status" value="1"/>
</dbReference>
<dbReference type="HAMAP" id="MF_00031">
    <property type="entry name" value="DNA_HJ_migration_RuvA"/>
    <property type="match status" value="1"/>
</dbReference>
<keyword evidence="3 6" id="KW-0238">DNA-binding</keyword>
<reference evidence="8 9" key="1">
    <citation type="submission" date="2015-03" db="EMBL/GenBank/DDBJ databases">
        <title>Genome assembly of Sandaracinus amylolyticus DSM 53668.</title>
        <authorList>
            <person name="Sharma G."/>
            <person name="Subramanian S."/>
        </authorList>
    </citation>
    <scope>NUCLEOTIDE SEQUENCE [LARGE SCALE GENOMIC DNA]</scope>
    <source>
        <strain evidence="8 9">DSM 53668</strain>
    </source>
</reference>
<evidence type="ECO:0000256" key="1">
    <source>
        <dbReference type="ARBA" id="ARBA00022490"/>
    </source>
</evidence>
<comment type="function">
    <text evidence="6">The RuvA-RuvB-RuvC complex processes Holliday junction (HJ) DNA during genetic recombination and DNA repair, while the RuvA-RuvB complex plays an important role in the rescue of blocked DNA replication forks via replication fork reversal (RFR). RuvA specifically binds to HJ cruciform DNA, conferring on it an open structure. The RuvB hexamer acts as an ATP-dependent pump, pulling dsDNA into and through the RuvAB complex. HJ branch migration allows RuvC to scan DNA until it finds its consensus sequence, where it cleaves and resolves the cruciform DNA.</text>
</comment>
<feature type="domain" description="Helix-hairpin-helix DNA-binding motif class 1" evidence="7">
    <location>
        <begin position="64"/>
        <end position="83"/>
    </location>
</feature>
<dbReference type="AlphaFoldDB" id="A0A0F6W793"/>
<name>A0A0F6W793_9BACT</name>
<keyword evidence="4 6" id="KW-0233">DNA recombination</keyword>
<dbReference type="GO" id="GO:0005524">
    <property type="term" value="F:ATP binding"/>
    <property type="evidence" value="ECO:0007669"/>
    <property type="project" value="InterPro"/>
</dbReference>
<dbReference type="GO" id="GO:0006281">
    <property type="term" value="P:DNA repair"/>
    <property type="evidence" value="ECO:0007669"/>
    <property type="project" value="UniProtKB-UniRule"/>
</dbReference>
<feature type="domain" description="Helix-hairpin-helix DNA-binding motif class 1" evidence="7">
    <location>
        <begin position="29"/>
        <end position="48"/>
    </location>
</feature>
<keyword evidence="5 6" id="KW-0234">DNA repair</keyword>
<comment type="caution">
    <text evidence="6">Lacks conserved residue(s) required for the propagation of feature annotation.</text>
</comment>
<dbReference type="GO" id="GO:0005737">
    <property type="term" value="C:cytoplasm"/>
    <property type="evidence" value="ECO:0007669"/>
    <property type="project" value="UniProtKB-SubCell"/>
</dbReference>
<gene>
    <name evidence="6" type="primary">ruvA</name>
    <name evidence="8" type="ORF">DB32_006251</name>
</gene>
<dbReference type="SUPFAM" id="SSF47781">
    <property type="entry name" value="RuvA domain 2-like"/>
    <property type="match status" value="1"/>
</dbReference>
<dbReference type="STRING" id="927083.DB32_006251"/>
<keyword evidence="8" id="KW-0547">Nucleotide-binding</keyword>
<evidence type="ECO:0000259" key="7">
    <source>
        <dbReference type="SMART" id="SM00278"/>
    </source>
</evidence>
<dbReference type="Pfam" id="PF14520">
    <property type="entry name" value="HHH_5"/>
    <property type="match status" value="1"/>
</dbReference>
<dbReference type="InterPro" id="IPR036267">
    <property type="entry name" value="RuvA_C_sf"/>
</dbReference>
<evidence type="ECO:0000313" key="9">
    <source>
        <dbReference type="Proteomes" id="UP000034883"/>
    </source>
</evidence>
<keyword evidence="8" id="KW-0067">ATP-binding</keyword>
<keyword evidence="9" id="KW-1185">Reference proteome</keyword>
<dbReference type="CDD" id="cd14332">
    <property type="entry name" value="UBA_RuvA_C"/>
    <property type="match status" value="1"/>
</dbReference>
<evidence type="ECO:0000256" key="3">
    <source>
        <dbReference type="ARBA" id="ARBA00023125"/>
    </source>
</evidence>
<keyword evidence="8" id="KW-0347">Helicase</keyword>
<evidence type="ECO:0000313" key="8">
    <source>
        <dbReference type="EMBL" id="AKF09102.1"/>
    </source>
</evidence>
<proteinExistence type="inferred from homology"/>
<dbReference type="GO" id="GO:0048476">
    <property type="term" value="C:Holliday junction resolvase complex"/>
    <property type="evidence" value="ECO:0007669"/>
    <property type="project" value="UniProtKB-UniRule"/>
</dbReference>
<feature type="region of interest" description="Domain III" evidence="6">
    <location>
        <begin position="115"/>
        <end position="160"/>
    </location>
</feature>
<dbReference type="GO" id="GO:0006310">
    <property type="term" value="P:DNA recombination"/>
    <property type="evidence" value="ECO:0007669"/>
    <property type="project" value="UniProtKB-UniRule"/>
</dbReference>
<organism evidence="8 9">
    <name type="scientific">Sandaracinus amylolyticus</name>
    <dbReference type="NCBI Taxonomy" id="927083"/>
    <lineage>
        <taxon>Bacteria</taxon>
        <taxon>Pseudomonadati</taxon>
        <taxon>Myxococcota</taxon>
        <taxon>Polyangia</taxon>
        <taxon>Polyangiales</taxon>
        <taxon>Sandaracinaceae</taxon>
        <taxon>Sandaracinus</taxon>
    </lineage>
</organism>
<evidence type="ECO:0000256" key="2">
    <source>
        <dbReference type="ARBA" id="ARBA00022763"/>
    </source>
</evidence>
<dbReference type="SUPFAM" id="SSF46929">
    <property type="entry name" value="DNA helicase RuvA subunit, C-terminal domain"/>
    <property type="match status" value="1"/>
</dbReference>
<dbReference type="InterPro" id="IPR011114">
    <property type="entry name" value="RuvA_C"/>
</dbReference>
<dbReference type="GO" id="GO:0009378">
    <property type="term" value="F:four-way junction helicase activity"/>
    <property type="evidence" value="ECO:0007669"/>
    <property type="project" value="InterPro"/>
</dbReference>
<keyword evidence="8" id="KW-0378">Hydrolase</keyword>
<keyword evidence="1 6" id="KW-0963">Cytoplasm</keyword>
<sequence>MTLHVHTHVREDAIALFGFATPEDRAAFRTLMTVSSIGPKLALAVLSHLDARGLADAVARQDPSRFKGIPGVGKKIADRLVLELRDKLGFVTAGSSSGSVGAPIAMPIPIPSGPLGQVASALVSMGFKPGEAERAVAAITPGADGKSVDVLLREALSSLG</sequence>
<dbReference type="InterPro" id="IPR003583">
    <property type="entry name" value="Hlx-hairpin-Hlx_DNA-bd_motif"/>
</dbReference>
<dbReference type="Pfam" id="PF07499">
    <property type="entry name" value="RuvA_C"/>
    <property type="match status" value="1"/>
</dbReference>
<dbReference type="GO" id="GO:0009379">
    <property type="term" value="C:Holliday junction helicase complex"/>
    <property type="evidence" value="ECO:0007669"/>
    <property type="project" value="InterPro"/>
</dbReference>
<feature type="region of interest" description="Domain II" evidence="6">
    <location>
        <begin position="21"/>
        <end position="98"/>
    </location>
</feature>
<evidence type="ECO:0000256" key="4">
    <source>
        <dbReference type="ARBA" id="ARBA00023172"/>
    </source>
</evidence>
<protein>
    <recommendedName>
        <fullName evidence="6">Holliday junction branch migration complex subunit RuvA</fullName>
    </recommendedName>
</protein>
<comment type="similarity">
    <text evidence="6">Belongs to the RuvA family.</text>
</comment>
<dbReference type="Gene3D" id="1.10.150.20">
    <property type="entry name" value="5' to 3' exonuclease, C-terminal subdomain"/>
    <property type="match status" value="1"/>
</dbReference>
<evidence type="ECO:0000256" key="5">
    <source>
        <dbReference type="ARBA" id="ARBA00023204"/>
    </source>
</evidence>
<comment type="domain">
    <text evidence="6">Has three domains with a flexible linker between the domains II and III and assumes an 'L' shape. Domain III is highly mobile and contacts RuvB.</text>
</comment>
<dbReference type="Gene3D" id="1.10.8.10">
    <property type="entry name" value="DNA helicase RuvA subunit, C-terminal domain"/>
    <property type="match status" value="1"/>
</dbReference>
<dbReference type="EMBL" id="CP011125">
    <property type="protein sequence ID" value="AKF09102.1"/>
    <property type="molecule type" value="Genomic_DNA"/>
</dbReference>
<evidence type="ECO:0000256" key="6">
    <source>
        <dbReference type="HAMAP-Rule" id="MF_00031"/>
    </source>
</evidence>
<keyword evidence="2 6" id="KW-0227">DNA damage</keyword>